<dbReference type="GO" id="GO:0006508">
    <property type="term" value="P:proteolysis"/>
    <property type="evidence" value="ECO:0007669"/>
    <property type="project" value="InterPro"/>
</dbReference>
<dbReference type="SUPFAM" id="SSF52743">
    <property type="entry name" value="Subtilisin-like"/>
    <property type="match status" value="1"/>
</dbReference>
<accession>A0AAV9TZE7</accession>
<evidence type="ECO:0000313" key="3">
    <source>
        <dbReference type="Proteomes" id="UP001375240"/>
    </source>
</evidence>
<evidence type="ECO:0000313" key="2">
    <source>
        <dbReference type="EMBL" id="KAK6330389.1"/>
    </source>
</evidence>
<sequence>MRLLGTLQNVIVVTGIGMQAKVGVPTTFPAKLAGSGQVQNLVVVHGVDSDGRAFGDVTDLPVKVYGLASSILVPFIEPEPSNEPREDGYQLVGGTSFAVASVTGILATHWSANPSWGAKEIIEKLHADAYPRTKDGVPVAWTGVRRGPPRKGWGGGR</sequence>
<name>A0AAV9TZE7_9PEZI</name>
<dbReference type="Gene3D" id="3.40.50.200">
    <property type="entry name" value="Peptidase S8/S53 domain"/>
    <property type="match status" value="1"/>
</dbReference>
<dbReference type="EMBL" id="JAVHNQ010000018">
    <property type="protein sequence ID" value="KAK6330389.1"/>
    <property type="molecule type" value="Genomic_DNA"/>
</dbReference>
<dbReference type="Proteomes" id="UP001375240">
    <property type="component" value="Unassembled WGS sequence"/>
</dbReference>
<protein>
    <recommendedName>
        <fullName evidence="1">Peptidase S8/S53 domain-containing protein</fullName>
    </recommendedName>
</protein>
<evidence type="ECO:0000259" key="1">
    <source>
        <dbReference type="Pfam" id="PF00082"/>
    </source>
</evidence>
<proteinExistence type="predicted"/>
<dbReference type="InterPro" id="IPR000209">
    <property type="entry name" value="Peptidase_S8/S53_dom"/>
</dbReference>
<dbReference type="InterPro" id="IPR036852">
    <property type="entry name" value="Peptidase_S8/S53_dom_sf"/>
</dbReference>
<comment type="caution">
    <text evidence="2">The sequence shown here is derived from an EMBL/GenBank/DDBJ whole genome shotgun (WGS) entry which is preliminary data.</text>
</comment>
<dbReference type="Pfam" id="PF00082">
    <property type="entry name" value="Peptidase_S8"/>
    <property type="match status" value="1"/>
</dbReference>
<organism evidence="2 3">
    <name type="scientific">Orbilia brochopaga</name>
    <dbReference type="NCBI Taxonomy" id="3140254"/>
    <lineage>
        <taxon>Eukaryota</taxon>
        <taxon>Fungi</taxon>
        <taxon>Dikarya</taxon>
        <taxon>Ascomycota</taxon>
        <taxon>Pezizomycotina</taxon>
        <taxon>Orbiliomycetes</taxon>
        <taxon>Orbiliales</taxon>
        <taxon>Orbiliaceae</taxon>
        <taxon>Orbilia</taxon>
    </lineage>
</organism>
<reference evidence="2 3" key="1">
    <citation type="submission" date="2019-10" db="EMBL/GenBank/DDBJ databases">
        <authorList>
            <person name="Palmer J.M."/>
        </authorList>
    </citation>
    <scope>NUCLEOTIDE SEQUENCE [LARGE SCALE GENOMIC DNA]</scope>
    <source>
        <strain evidence="2 3">TWF696</strain>
    </source>
</reference>
<dbReference type="CDD" id="cd00306">
    <property type="entry name" value="Peptidases_S8_S53"/>
    <property type="match status" value="1"/>
</dbReference>
<keyword evidence="3" id="KW-1185">Reference proteome</keyword>
<gene>
    <name evidence="2" type="ORF">TWF696_003486</name>
</gene>
<dbReference type="AlphaFoldDB" id="A0AAV9TZE7"/>
<feature type="domain" description="Peptidase S8/S53" evidence="1">
    <location>
        <begin position="82"/>
        <end position="125"/>
    </location>
</feature>
<dbReference type="GO" id="GO:0004252">
    <property type="term" value="F:serine-type endopeptidase activity"/>
    <property type="evidence" value="ECO:0007669"/>
    <property type="project" value="InterPro"/>
</dbReference>